<accession>A0A9N6ZGB1</accession>
<name>A0A9N6ZGB1_9VIRU</name>
<dbReference type="EMBL" id="OX359470">
    <property type="protein sequence ID" value="CAI3971194.1"/>
    <property type="molecule type" value="Genomic_DNA"/>
</dbReference>
<organism evidence="1">
    <name type="scientific">Ochrobactrum phage ORM_20</name>
    <dbReference type="NCBI Taxonomy" id="2985243"/>
    <lineage>
        <taxon>Viruses</taxon>
    </lineage>
</organism>
<sequence>MISNHFNRIAEQLIERLEELDFFNPDPSYEVLPLTPNQIEERKRETLDALAGVLEKDAAYSSYTMTRGGDIYLGSKQAMMALAGKLDRLDRLTVVEKELKTKIEELEKIADGRMPRVHVCVTKYHEKVSHGKNSAEAIENAVSNLVYELAELGYNISQETEYHHVL</sequence>
<gene>
    <name evidence="1" type="ORF">ORM20_00145</name>
</gene>
<reference evidence="1" key="1">
    <citation type="submission" date="2022-10" db="EMBL/GenBank/DDBJ databases">
        <authorList>
            <person name="Meaden S."/>
        </authorList>
    </citation>
    <scope>NUCLEOTIDE SEQUENCE</scope>
</reference>
<proteinExistence type="predicted"/>
<evidence type="ECO:0000313" key="1">
    <source>
        <dbReference type="EMBL" id="CAI3971194.1"/>
    </source>
</evidence>
<protein>
    <submittedName>
        <fullName evidence="1">Uncharacterized protein</fullName>
    </submittedName>
</protein>